<keyword evidence="2" id="KW-1185">Reference proteome</keyword>
<feature type="non-terminal residue" evidence="1">
    <location>
        <position position="1"/>
    </location>
</feature>
<reference evidence="1 2" key="1">
    <citation type="journal article" date="2018" name="PLoS ONE">
        <title>The draft genome of Kipferlia bialata reveals reductive genome evolution in fornicate parasites.</title>
        <authorList>
            <person name="Tanifuji G."/>
            <person name="Takabayashi S."/>
            <person name="Kume K."/>
            <person name="Takagi M."/>
            <person name="Nakayama T."/>
            <person name="Kamikawa R."/>
            <person name="Inagaki Y."/>
            <person name="Hashimoto T."/>
        </authorList>
    </citation>
    <scope>NUCLEOTIDE SEQUENCE [LARGE SCALE GENOMIC DNA]</scope>
    <source>
        <strain evidence="1">NY0173</strain>
    </source>
</reference>
<organism evidence="1 2">
    <name type="scientific">Kipferlia bialata</name>
    <dbReference type="NCBI Taxonomy" id="797122"/>
    <lineage>
        <taxon>Eukaryota</taxon>
        <taxon>Metamonada</taxon>
        <taxon>Carpediemonas-like organisms</taxon>
        <taxon>Kipferlia</taxon>
    </lineage>
</organism>
<sequence length="73" mass="7696">AFHTVLGQIALGRLPPNSSEILLREAPLGPGQIHSQYSAHGHAQRTMLWSFLSCGLNGTPTAHAPLLASSTPL</sequence>
<protein>
    <submittedName>
        <fullName evidence="1">Uncharacterized protein</fullName>
    </submittedName>
</protein>
<evidence type="ECO:0000313" key="2">
    <source>
        <dbReference type="Proteomes" id="UP000265618"/>
    </source>
</evidence>
<dbReference type="AlphaFoldDB" id="A0A391NKJ8"/>
<name>A0A391NKJ8_9EUKA</name>
<dbReference type="Proteomes" id="UP000265618">
    <property type="component" value="Unassembled WGS sequence"/>
</dbReference>
<comment type="caution">
    <text evidence="1">The sequence shown here is derived from an EMBL/GenBank/DDBJ whole genome shotgun (WGS) entry which is preliminary data.</text>
</comment>
<accession>A0A391NKJ8</accession>
<dbReference type="EMBL" id="BDIP01000614">
    <property type="protein sequence ID" value="GCA62395.1"/>
    <property type="molecule type" value="Genomic_DNA"/>
</dbReference>
<gene>
    <name evidence="1" type="ORF">KIPB_003270</name>
</gene>
<proteinExistence type="predicted"/>
<evidence type="ECO:0000313" key="1">
    <source>
        <dbReference type="EMBL" id="GCA62395.1"/>
    </source>
</evidence>